<accession>A0ABD3EVK6</accession>
<dbReference type="EMBL" id="JBIMZQ010000053">
    <property type="protein sequence ID" value="KAL3658558.1"/>
    <property type="molecule type" value="Genomic_DNA"/>
</dbReference>
<protein>
    <submittedName>
        <fullName evidence="2">Uncharacterized protein</fullName>
    </submittedName>
</protein>
<evidence type="ECO:0000313" key="3">
    <source>
        <dbReference type="Proteomes" id="UP001632037"/>
    </source>
</evidence>
<dbReference type="AlphaFoldDB" id="A0ABD3EVK6"/>
<proteinExistence type="predicted"/>
<name>A0ABD3EVK6_9STRA</name>
<sequence length="200" mass="22205">MSQWPDQQLPNQSLNGRKSSQSPRAQAFDNMLVGIFSLDEAIPVLNEYLASIQIDDENPGFLLNWNIDNLKAFVATANAQPPVNAPVWMQTPPPHMTVDTLADEIVRVLRLEAGGHCGRVLLAPNSQSQALRISTSLGHLQLNNFMQDVALSAFDNVELHLATSLTSQRPKRSNPYRTICRGHPLGFGCSIDFEKTFLRK</sequence>
<evidence type="ECO:0000313" key="2">
    <source>
        <dbReference type="EMBL" id="KAL3658558.1"/>
    </source>
</evidence>
<gene>
    <name evidence="2" type="ORF">V7S43_016442</name>
</gene>
<reference evidence="2 3" key="1">
    <citation type="submission" date="2024-09" db="EMBL/GenBank/DDBJ databases">
        <title>Genome sequencing and assembly of Phytophthora oleae, isolate VK10A, causative agent of rot of olive drupes.</title>
        <authorList>
            <person name="Conti Taguali S."/>
            <person name="Riolo M."/>
            <person name="La Spada F."/>
            <person name="Cacciola S.O."/>
            <person name="Dionisio G."/>
        </authorList>
    </citation>
    <scope>NUCLEOTIDE SEQUENCE [LARGE SCALE GENOMIC DNA]</scope>
    <source>
        <strain evidence="2 3">VK10A</strain>
    </source>
</reference>
<organism evidence="2 3">
    <name type="scientific">Phytophthora oleae</name>
    <dbReference type="NCBI Taxonomy" id="2107226"/>
    <lineage>
        <taxon>Eukaryota</taxon>
        <taxon>Sar</taxon>
        <taxon>Stramenopiles</taxon>
        <taxon>Oomycota</taxon>
        <taxon>Peronosporomycetes</taxon>
        <taxon>Peronosporales</taxon>
        <taxon>Peronosporaceae</taxon>
        <taxon>Phytophthora</taxon>
    </lineage>
</organism>
<feature type="region of interest" description="Disordered" evidence="1">
    <location>
        <begin position="1"/>
        <end position="22"/>
    </location>
</feature>
<comment type="caution">
    <text evidence="2">The sequence shown here is derived from an EMBL/GenBank/DDBJ whole genome shotgun (WGS) entry which is preliminary data.</text>
</comment>
<dbReference type="Proteomes" id="UP001632037">
    <property type="component" value="Unassembled WGS sequence"/>
</dbReference>
<evidence type="ECO:0000256" key="1">
    <source>
        <dbReference type="SAM" id="MobiDB-lite"/>
    </source>
</evidence>
<keyword evidence="3" id="KW-1185">Reference proteome</keyword>